<dbReference type="RefSeq" id="WP_024724319.1">
    <property type="nucleotide sequence ID" value="NZ_KN174167.1"/>
</dbReference>
<dbReference type="HOGENOM" id="CLU_126447_0_0_9"/>
<dbReference type="Proteomes" id="UP000029585">
    <property type="component" value="Unassembled WGS sequence"/>
</dbReference>
<comment type="caution">
    <text evidence="1">The sequence shown here is derived from an EMBL/GenBank/DDBJ whole genome shotgun (WGS) entry which is preliminary data.</text>
</comment>
<dbReference type="eggNOG" id="ENOG5032Z71">
    <property type="taxonomic scope" value="Bacteria"/>
</dbReference>
<accession>A0A096CF48</accession>
<dbReference type="EMBL" id="ADLO01000110">
    <property type="protein sequence ID" value="KGF53547.1"/>
    <property type="molecule type" value="Genomic_DNA"/>
</dbReference>
<keyword evidence="2" id="KW-1185">Reference proteome</keyword>
<gene>
    <name evidence="1" type="ORF">HMPREF9460_03683</name>
</gene>
<name>A0A096CF48_FLAPL</name>
<dbReference type="PATRIC" id="fig|742738.3.peg.3793"/>
<sequence>MRYFLLKTDPKYNTSPVIENWYPKIDVRLIRKETGHKLPKRELLFIQSNPDTIFTDIIDFPFFLGTKMVRDVIKMYEPTTQFKEIILLDRKNATSEIYYIPLLEHCDCLAPESELSRGRDTLITAVLDPEKIEDRSIFYLGGFSKLYAVARLDLVESLLRRGGRGIGLERCIIANPYQHISVS</sequence>
<proteinExistence type="predicted"/>
<evidence type="ECO:0000313" key="1">
    <source>
        <dbReference type="EMBL" id="KGF53547.1"/>
    </source>
</evidence>
<protein>
    <submittedName>
        <fullName evidence="1">Uncharacterized protein</fullName>
    </submittedName>
</protein>
<reference evidence="1 2" key="1">
    <citation type="submission" date="2011-08" db="EMBL/GenBank/DDBJ databases">
        <title>The Genome Sequence of Clostridium orbiscindens 1_3_50AFAA.</title>
        <authorList>
            <consortium name="The Broad Institute Genome Sequencing Platform"/>
            <person name="Earl A."/>
            <person name="Ward D."/>
            <person name="Feldgarden M."/>
            <person name="Gevers D."/>
            <person name="Daigneault M."/>
            <person name="Strauss J."/>
            <person name="Allen-Vercoe E."/>
            <person name="Young S.K."/>
            <person name="Zeng Q."/>
            <person name="Gargeya S."/>
            <person name="Fitzgerald M."/>
            <person name="Haas B."/>
            <person name="Abouelleil A."/>
            <person name="Alvarado L."/>
            <person name="Arachchi H.M."/>
            <person name="Berlin A."/>
            <person name="Brown A."/>
            <person name="Chapman S.B."/>
            <person name="Chen Z."/>
            <person name="Dunbar C."/>
            <person name="Freedman E."/>
            <person name="Gearin G."/>
            <person name="Gellesch M."/>
            <person name="Goldberg J."/>
            <person name="Griggs A."/>
            <person name="Gujja S."/>
            <person name="Heiman D."/>
            <person name="Howarth C."/>
            <person name="Larson L."/>
            <person name="Lui A."/>
            <person name="MacDonald P.J.P."/>
            <person name="Montmayeur A."/>
            <person name="Murphy C."/>
            <person name="Neiman D."/>
            <person name="Pearson M."/>
            <person name="Priest M."/>
            <person name="Roberts A."/>
            <person name="Saif S."/>
            <person name="Shea T."/>
            <person name="Shenoy N."/>
            <person name="Sisk P."/>
            <person name="Stolte C."/>
            <person name="Sykes S."/>
            <person name="Wortman J."/>
            <person name="Nusbaum C."/>
            <person name="Birren B."/>
        </authorList>
    </citation>
    <scope>NUCLEOTIDE SEQUENCE [LARGE SCALE GENOMIC DNA]</scope>
    <source>
        <strain evidence="1 2">1_3_50AFAA</strain>
    </source>
</reference>
<dbReference type="AlphaFoldDB" id="A0A096CF48"/>
<evidence type="ECO:0000313" key="2">
    <source>
        <dbReference type="Proteomes" id="UP000029585"/>
    </source>
</evidence>
<organism evidence="1 2">
    <name type="scientific">Flavonifractor plautii 1_3_50AFAA</name>
    <dbReference type="NCBI Taxonomy" id="742738"/>
    <lineage>
        <taxon>Bacteria</taxon>
        <taxon>Bacillati</taxon>
        <taxon>Bacillota</taxon>
        <taxon>Clostridia</taxon>
        <taxon>Eubacteriales</taxon>
        <taxon>Oscillospiraceae</taxon>
        <taxon>Flavonifractor</taxon>
    </lineage>
</organism>